<dbReference type="SUPFAM" id="SSF51735">
    <property type="entry name" value="NAD(P)-binding Rossmann-fold domains"/>
    <property type="match status" value="1"/>
</dbReference>
<keyword evidence="2" id="KW-0521">NADP</keyword>
<dbReference type="OrthoDB" id="9803892at2"/>
<protein>
    <recommendedName>
        <fullName evidence="2">dTDP-4-dehydrorhamnose reductase</fullName>
        <ecNumber evidence="2">1.1.1.133</ecNumber>
    </recommendedName>
</protein>
<dbReference type="EMBL" id="FZOR01000014">
    <property type="protein sequence ID" value="SNT03588.1"/>
    <property type="molecule type" value="Genomic_DNA"/>
</dbReference>
<evidence type="ECO:0000313" key="4">
    <source>
        <dbReference type="EMBL" id="SNT03588.1"/>
    </source>
</evidence>
<dbReference type="CDD" id="cd05254">
    <property type="entry name" value="dTDP_HR_like_SDR_e"/>
    <property type="match status" value="1"/>
</dbReference>
<dbReference type="Proteomes" id="UP000198318">
    <property type="component" value="Unassembled WGS sequence"/>
</dbReference>
<evidence type="ECO:0000256" key="1">
    <source>
        <dbReference type="ARBA" id="ARBA00010944"/>
    </source>
</evidence>
<name>A0A239JDS7_9ACTN</name>
<dbReference type="PANTHER" id="PTHR10491">
    <property type="entry name" value="DTDP-4-DEHYDRORHAMNOSE REDUCTASE"/>
    <property type="match status" value="1"/>
</dbReference>
<dbReference type="GO" id="GO:0008831">
    <property type="term" value="F:dTDP-4-dehydrorhamnose reductase activity"/>
    <property type="evidence" value="ECO:0007669"/>
    <property type="project" value="UniProtKB-EC"/>
</dbReference>
<evidence type="ECO:0000259" key="3">
    <source>
        <dbReference type="Pfam" id="PF04321"/>
    </source>
</evidence>
<dbReference type="Gene3D" id="3.90.25.10">
    <property type="entry name" value="UDP-galactose 4-epimerase, domain 1"/>
    <property type="match status" value="1"/>
</dbReference>
<dbReference type="EC" id="1.1.1.133" evidence="2"/>
<dbReference type="AlphaFoldDB" id="A0A239JDS7"/>
<dbReference type="InterPro" id="IPR005913">
    <property type="entry name" value="dTDP_dehydrorham_reduct"/>
</dbReference>
<comment type="similarity">
    <text evidence="1 2">Belongs to the dTDP-4-dehydrorhamnose reductase family.</text>
</comment>
<keyword evidence="5" id="KW-1185">Reference proteome</keyword>
<sequence>MTWLVTGAGGMLGTDLVARLRADGAECVAAGRDVLDVTDPAAVRAALLRYRPATVVNCAAWTAVDDAEEREGDALAVNGAAPAALADACAGTGAKLIQISTDYVLDGAGREPYPEDAVPAPVNAYGRTKLAGERAVLGYERGYVLRTAWLYGAHGPNFVRTMMRLAAERDGVEVVDDQVGQPTWTGDLADRIVGLAASGAPPGVYHGTNAGRTTWYGLAREVFALLGLDPGRVRPTTSDRFPRPAARPAFSVLGHDRWAAAGLPPMRDWRAALHAAWPALLDARSPAAPA</sequence>
<reference evidence="4 5" key="1">
    <citation type="submission" date="2017-06" db="EMBL/GenBank/DDBJ databases">
        <authorList>
            <person name="Kim H.J."/>
            <person name="Triplett B.A."/>
        </authorList>
    </citation>
    <scope>NUCLEOTIDE SEQUENCE [LARGE SCALE GENOMIC DNA]</scope>
    <source>
        <strain evidence="4 5">DSM 44715</strain>
    </source>
</reference>
<dbReference type="InterPro" id="IPR036291">
    <property type="entry name" value="NAD(P)-bd_dom_sf"/>
</dbReference>
<dbReference type="Pfam" id="PF04321">
    <property type="entry name" value="RmlD_sub_bind"/>
    <property type="match status" value="1"/>
</dbReference>
<feature type="domain" description="RmlD-like substrate binding" evidence="3">
    <location>
        <begin position="1"/>
        <end position="276"/>
    </location>
</feature>
<dbReference type="GO" id="GO:0019305">
    <property type="term" value="P:dTDP-rhamnose biosynthetic process"/>
    <property type="evidence" value="ECO:0007669"/>
    <property type="project" value="UniProtKB-UniPathway"/>
</dbReference>
<comment type="pathway">
    <text evidence="2">Carbohydrate biosynthesis; dTDP-L-rhamnose biosynthesis.</text>
</comment>
<dbReference type="NCBIfam" id="TIGR01214">
    <property type="entry name" value="rmlD"/>
    <property type="match status" value="1"/>
</dbReference>
<dbReference type="RefSeq" id="WP_089326982.1">
    <property type="nucleotide sequence ID" value="NZ_FZOR01000014.1"/>
</dbReference>
<comment type="function">
    <text evidence="2">Catalyzes the reduction of dTDP-6-deoxy-L-lyxo-4-hexulose to yield dTDP-L-rhamnose.</text>
</comment>
<organism evidence="4 5">
    <name type="scientific">Actinomadura meyerae</name>
    <dbReference type="NCBI Taxonomy" id="240840"/>
    <lineage>
        <taxon>Bacteria</taxon>
        <taxon>Bacillati</taxon>
        <taxon>Actinomycetota</taxon>
        <taxon>Actinomycetes</taxon>
        <taxon>Streptosporangiales</taxon>
        <taxon>Thermomonosporaceae</taxon>
        <taxon>Actinomadura</taxon>
    </lineage>
</organism>
<dbReference type="UniPathway" id="UPA00124"/>
<dbReference type="InterPro" id="IPR029903">
    <property type="entry name" value="RmlD-like-bd"/>
</dbReference>
<dbReference type="PANTHER" id="PTHR10491:SF4">
    <property type="entry name" value="METHIONINE ADENOSYLTRANSFERASE 2 SUBUNIT BETA"/>
    <property type="match status" value="1"/>
</dbReference>
<accession>A0A239JDS7</accession>
<proteinExistence type="inferred from homology"/>
<dbReference type="Gene3D" id="3.40.50.720">
    <property type="entry name" value="NAD(P)-binding Rossmann-like Domain"/>
    <property type="match status" value="1"/>
</dbReference>
<evidence type="ECO:0000313" key="5">
    <source>
        <dbReference type="Proteomes" id="UP000198318"/>
    </source>
</evidence>
<dbReference type="GO" id="GO:0005829">
    <property type="term" value="C:cytosol"/>
    <property type="evidence" value="ECO:0007669"/>
    <property type="project" value="TreeGrafter"/>
</dbReference>
<evidence type="ECO:0000256" key="2">
    <source>
        <dbReference type="RuleBase" id="RU364082"/>
    </source>
</evidence>
<keyword evidence="2" id="KW-0560">Oxidoreductase</keyword>
<gene>
    <name evidence="4" type="ORF">SAMN05443665_1014127</name>
</gene>